<name>A0AAD7NIT4_9AGAR</name>
<comment type="caution">
    <text evidence="1">The sequence shown here is derived from an EMBL/GenBank/DDBJ whole genome shotgun (WGS) entry which is preliminary data.</text>
</comment>
<organism evidence="1 2">
    <name type="scientific">Mycena metata</name>
    <dbReference type="NCBI Taxonomy" id="1033252"/>
    <lineage>
        <taxon>Eukaryota</taxon>
        <taxon>Fungi</taxon>
        <taxon>Dikarya</taxon>
        <taxon>Basidiomycota</taxon>
        <taxon>Agaricomycotina</taxon>
        <taxon>Agaricomycetes</taxon>
        <taxon>Agaricomycetidae</taxon>
        <taxon>Agaricales</taxon>
        <taxon>Marasmiineae</taxon>
        <taxon>Mycenaceae</taxon>
        <taxon>Mycena</taxon>
    </lineage>
</organism>
<protein>
    <submittedName>
        <fullName evidence="1">Uncharacterized protein</fullName>
    </submittedName>
</protein>
<dbReference type="EMBL" id="JARKIB010000029">
    <property type="protein sequence ID" value="KAJ7763811.1"/>
    <property type="molecule type" value="Genomic_DNA"/>
</dbReference>
<gene>
    <name evidence="1" type="ORF">B0H16DRAFT_1455065</name>
</gene>
<keyword evidence="2" id="KW-1185">Reference proteome</keyword>
<evidence type="ECO:0000313" key="1">
    <source>
        <dbReference type="EMBL" id="KAJ7763811.1"/>
    </source>
</evidence>
<reference evidence="1" key="1">
    <citation type="submission" date="2023-03" db="EMBL/GenBank/DDBJ databases">
        <title>Massive genome expansion in bonnet fungi (Mycena s.s.) driven by repeated elements and novel gene families across ecological guilds.</title>
        <authorList>
            <consortium name="Lawrence Berkeley National Laboratory"/>
            <person name="Harder C.B."/>
            <person name="Miyauchi S."/>
            <person name="Viragh M."/>
            <person name="Kuo A."/>
            <person name="Thoen E."/>
            <person name="Andreopoulos B."/>
            <person name="Lu D."/>
            <person name="Skrede I."/>
            <person name="Drula E."/>
            <person name="Henrissat B."/>
            <person name="Morin E."/>
            <person name="Kohler A."/>
            <person name="Barry K."/>
            <person name="LaButti K."/>
            <person name="Morin E."/>
            <person name="Salamov A."/>
            <person name="Lipzen A."/>
            <person name="Mereny Z."/>
            <person name="Hegedus B."/>
            <person name="Baldrian P."/>
            <person name="Stursova M."/>
            <person name="Weitz H."/>
            <person name="Taylor A."/>
            <person name="Grigoriev I.V."/>
            <person name="Nagy L.G."/>
            <person name="Martin F."/>
            <person name="Kauserud H."/>
        </authorList>
    </citation>
    <scope>NUCLEOTIDE SEQUENCE</scope>
    <source>
        <strain evidence="1">CBHHK182m</strain>
    </source>
</reference>
<proteinExistence type="predicted"/>
<dbReference type="AlphaFoldDB" id="A0AAD7NIT4"/>
<accession>A0AAD7NIT4</accession>
<sequence length="144" mass="15932">MSKILDVDSIYGEVHGKDPTHWSASYGITYNSLYADWLGLGLACANWLDNMQDSAFVDLIPSHPILSCNTVCDICSTVKRRGKSKTHSMWDTQNVHDAASPKPEKPADGLWMPPARIQNGCKRITIGRQSLGSQCNVLECGYIF</sequence>
<evidence type="ECO:0000313" key="2">
    <source>
        <dbReference type="Proteomes" id="UP001215598"/>
    </source>
</evidence>
<dbReference type="Proteomes" id="UP001215598">
    <property type="component" value="Unassembled WGS sequence"/>
</dbReference>